<dbReference type="Proteomes" id="UP000654993">
    <property type="component" value="Unassembled WGS sequence"/>
</dbReference>
<dbReference type="GO" id="GO:0031222">
    <property type="term" value="P:arabinan catabolic process"/>
    <property type="evidence" value="ECO:0007669"/>
    <property type="project" value="TreeGrafter"/>
</dbReference>
<keyword evidence="3" id="KW-0378">Hydrolase</keyword>
<dbReference type="InterPro" id="IPR013783">
    <property type="entry name" value="Ig-like_fold"/>
</dbReference>
<keyword evidence="7" id="KW-1185">Reference proteome</keyword>
<dbReference type="SMART" id="SM00606">
    <property type="entry name" value="CBD_IV"/>
    <property type="match status" value="1"/>
</dbReference>
<accession>A0A916VF99</accession>
<dbReference type="EMBL" id="BMAQ01000003">
    <property type="protein sequence ID" value="GFR37131.1"/>
    <property type="molecule type" value="Genomic_DNA"/>
</dbReference>
<organism evidence="6 7">
    <name type="scientific">Insulibacter thermoxylanivorax</name>
    <dbReference type="NCBI Taxonomy" id="2749268"/>
    <lineage>
        <taxon>Bacteria</taxon>
        <taxon>Bacillati</taxon>
        <taxon>Bacillota</taxon>
        <taxon>Bacilli</taxon>
        <taxon>Bacillales</taxon>
        <taxon>Paenibacillaceae</taxon>
        <taxon>Insulibacter</taxon>
    </lineage>
</organism>
<protein>
    <submittedName>
        <fullName evidence="6">Glucan 1,4-alpha-glucosidase</fullName>
    </submittedName>
</protein>
<dbReference type="GO" id="GO:0030246">
    <property type="term" value="F:carbohydrate binding"/>
    <property type="evidence" value="ECO:0007669"/>
    <property type="project" value="InterPro"/>
</dbReference>
<reference evidence="6" key="1">
    <citation type="submission" date="2020-08" db="EMBL/GenBank/DDBJ databases">
        <authorList>
            <person name="Uke A."/>
            <person name="Chhe C."/>
            <person name="Baramee S."/>
            <person name="Kosugi A."/>
        </authorList>
    </citation>
    <scope>NUCLEOTIDE SEQUENCE</scope>
    <source>
        <strain evidence="6">DA-C8</strain>
    </source>
</reference>
<evidence type="ECO:0000313" key="7">
    <source>
        <dbReference type="Proteomes" id="UP000654993"/>
    </source>
</evidence>
<dbReference type="InterPro" id="IPR017853">
    <property type="entry name" value="GH"/>
</dbReference>
<dbReference type="Pfam" id="PF01915">
    <property type="entry name" value="Glyco_hydro_3_C"/>
    <property type="match status" value="1"/>
</dbReference>
<comment type="caution">
    <text evidence="6">The sequence shown here is derived from an EMBL/GenBank/DDBJ whole genome shotgun (WGS) entry which is preliminary data.</text>
</comment>
<dbReference type="InterPro" id="IPR044993">
    <property type="entry name" value="BXL"/>
</dbReference>
<evidence type="ECO:0000259" key="4">
    <source>
        <dbReference type="SMART" id="SM00606"/>
    </source>
</evidence>
<dbReference type="GO" id="GO:0045493">
    <property type="term" value="P:xylan catabolic process"/>
    <property type="evidence" value="ECO:0007669"/>
    <property type="project" value="InterPro"/>
</dbReference>
<dbReference type="Pfam" id="PF00933">
    <property type="entry name" value="Glyco_hydro_3"/>
    <property type="match status" value="1"/>
</dbReference>
<dbReference type="InterPro" id="IPR008979">
    <property type="entry name" value="Galactose-bd-like_sf"/>
</dbReference>
<dbReference type="Gene3D" id="3.40.50.1700">
    <property type="entry name" value="Glycoside hydrolase family 3 C-terminal domain"/>
    <property type="match status" value="1"/>
</dbReference>
<dbReference type="Gene3D" id="3.20.20.300">
    <property type="entry name" value="Glycoside hydrolase, family 3, N-terminal domain"/>
    <property type="match status" value="1"/>
</dbReference>
<reference evidence="6" key="2">
    <citation type="journal article" date="2021" name="Data Brief">
        <title>Draft genome sequence data of the facultative, thermophilic, xylanolytic bacterium Paenibacillus sp. strain DA-C8.</title>
        <authorList>
            <person name="Chhe C."/>
            <person name="Uke A."/>
            <person name="Baramee S."/>
            <person name="Ungkulpasvich U."/>
            <person name="Tachaapaikoon C."/>
            <person name="Pason P."/>
            <person name="Waeonukul R."/>
            <person name="Ratanakhanokchai K."/>
            <person name="Kosugi A."/>
        </authorList>
    </citation>
    <scope>NUCLEOTIDE SEQUENCE</scope>
    <source>
        <strain evidence="6">DA-C8</strain>
    </source>
</reference>
<dbReference type="FunFam" id="2.60.40.10:FF:000495">
    <property type="entry name" value="Periplasmic beta-glucosidase"/>
    <property type="match status" value="1"/>
</dbReference>
<gene>
    <name evidence="6" type="ORF">PRECH8_04270</name>
</gene>
<feature type="domain" description="Fibronectin type III-like" evidence="5">
    <location>
        <begin position="738"/>
        <end position="808"/>
    </location>
</feature>
<keyword evidence="2" id="KW-0732">Signal</keyword>
<name>A0A916VF99_9BACL</name>
<evidence type="ECO:0000256" key="2">
    <source>
        <dbReference type="ARBA" id="ARBA00022729"/>
    </source>
</evidence>
<feature type="domain" description="Cellulose binding type IV" evidence="4">
    <location>
        <begin position="826"/>
        <end position="959"/>
    </location>
</feature>
<dbReference type="Pfam" id="PF03422">
    <property type="entry name" value="CBM_6"/>
    <property type="match status" value="1"/>
</dbReference>
<evidence type="ECO:0000259" key="5">
    <source>
        <dbReference type="SMART" id="SM01217"/>
    </source>
</evidence>
<dbReference type="InterPro" id="IPR026891">
    <property type="entry name" value="Fn3-like"/>
</dbReference>
<comment type="similarity">
    <text evidence="1">Belongs to the glycosyl hydrolase 3 family.</text>
</comment>
<dbReference type="PRINTS" id="PR00133">
    <property type="entry name" value="GLHYDRLASE3"/>
</dbReference>
<dbReference type="PANTHER" id="PTHR42721:SF3">
    <property type="entry name" value="BETA-D-XYLOSIDASE 5-RELATED"/>
    <property type="match status" value="1"/>
</dbReference>
<dbReference type="SUPFAM" id="SSF52279">
    <property type="entry name" value="Beta-D-glucan exohydrolase, C-terminal domain"/>
    <property type="match status" value="1"/>
</dbReference>
<dbReference type="InterPro" id="IPR001764">
    <property type="entry name" value="Glyco_hydro_3_N"/>
</dbReference>
<dbReference type="CDD" id="cd04084">
    <property type="entry name" value="CBM6_xylanase-like"/>
    <property type="match status" value="1"/>
</dbReference>
<dbReference type="InterPro" id="IPR036962">
    <property type="entry name" value="Glyco_hydro_3_N_sf"/>
</dbReference>
<dbReference type="InterPro" id="IPR005084">
    <property type="entry name" value="CBM6"/>
</dbReference>
<dbReference type="InterPro" id="IPR002772">
    <property type="entry name" value="Glyco_hydro_3_C"/>
</dbReference>
<dbReference type="Gene3D" id="2.60.120.260">
    <property type="entry name" value="Galactose-binding domain-like"/>
    <property type="match status" value="1"/>
</dbReference>
<dbReference type="InterPro" id="IPR006584">
    <property type="entry name" value="Cellulose-bd_IV"/>
</dbReference>
<dbReference type="Gene3D" id="2.60.120.380">
    <property type="match status" value="1"/>
</dbReference>
<dbReference type="GO" id="GO:0008422">
    <property type="term" value="F:beta-glucosidase activity"/>
    <property type="evidence" value="ECO:0007669"/>
    <property type="project" value="UniProtKB-ARBA"/>
</dbReference>
<evidence type="ECO:0000256" key="3">
    <source>
        <dbReference type="ARBA" id="ARBA00022801"/>
    </source>
</evidence>
<dbReference type="Gene3D" id="2.60.40.10">
    <property type="entry name" value="Immunoglobulins"/>
    <property type="match status" value="1"/>
</dbReference>
<proteinExistence type="inferred from homology"/>
<dbReference type="InterPro" id="IPR036881">
    <property type="entry name" value="Glyco_hydro_3_C_sf"/>
</dbReference>
<dbReference type="SUPFAM" id="SSF51445">
    <property type="entry name" value="(Trans)glycosidases"/>
    <property type="match status" value="1"/>
</dbReference>
<dbReference type="SMART" id="SM01217">
    <property type="entry name" value="Fn3_like"/>
    <property type="match status" value="1"/>
</dbReference>
<dbReference type="RefSeq" id="WP_200965420.1">
    <property type="nucleotide sequence ID" value="NZ_BMAQ01000003.1"/>
</dbReference>
<sequence length="959" mass="107477">MAKNSQPKYPFQDPNLPVDERVEDLISRLTLSEKISLMPTRQMTVERLGIREYNVGGEAAHGLVAREGSTTVFPQTLGLACTWNPDLMLAIGSAVGDEARAYYKKRNESGGLTLWAPTVDMERDPRWGRTEEAYGEDPHLTGMMSAAYAKGMRGDHPFYIKAVASLKHFYANNNEHERLRSSSSIDPRNKREYYLKAFEPAIRERAAHSMMTAYNEINGTPAICHPDVQEIVKDEWELDGFIVCDGADLHQTVDDHRYCDTYAEAVALAVKGGIDCITDDRDLVIRALHEAIERGLLEEADLDRALRRVFRIRFRLGQFDPEERNPYAKISEAVIYRAEHRELALRAAREAIVLLKNEPRILPLDKNKLNSAAVIGPLADVVYRDWYTGQLPYRVTPLAGIAGKISADRIRYADGCDEILLRSAKSGRYVGPHSYDRDELTADKTAGDTSSRYKVTDWGWGRLTLRSMANGAYVTTDDETVSASAQDVWGWFVKEQFTLSKTGQDAEGQDTYNLRTWNECPVTIDEEERLVVAGGEEAETEAALFHVLKVKDGIEEAVRAAAASDVAIVCVGNHPLINGKEEIDRPDLVLPEHQQRLIREVYKANPNTIVVVIGSYPFALNWEEEHVPAIVYTAHGGQEAGHALADVLFGDYNPAGRLNMTWYRSVDQLPDMMDYDIIKGGRTYMYFEGEPLYPFGHGLSYTEFLYKDLVLSSDALQADGQLTISVTVENIGALAGDEVVQLYVRANQSRVKRPLKQLSGFERVHLKPGEQQTITFTLQGEQLAFWDVTRERYAVENGEYTIMVGRSSAQIELQSVITVHGETIPPRNLYQHTKAENYDDYEAVYLDECSEGGTCVVPKGPAGGWILFKDADLCRGAKRFEMRAAARGRGVVELRVHDPQGELIARMEVEGQPRTNRLGRVRNDAWCTISEAVQLPGDASDLYIGLSGDVRIAWFCFHA</sequence>
<dbReference type="GO" id="GO:0046556">
    <property type="term" value="F:alpha-L-arabinofuranosidase activity"/>
    <property type="evidence" value="ECO:0007669"/>
    <property type="project" value="TreeGrafter"/>
</dbReference>
<dbReference type="AlphaFoldDB" id="A0A916VF99"/>
<dbReference type="GO" id="GO:0009044">
    <property type="term" value="F:xylan 1,4-beta-xylosidase activity"/>
    <property type="evidence" value="ECO:0007669"/>
    <property type="project" value="InterPro"/>
</dbReference>
<evidence type="ECO:0000313" key="6">
    <source>
        <dbReference type="EMBL" id="GFR37131.1"/>
    </source>
</evidence>
<dbReference type="Pfam" id="PF14310">
    <property type="entry name" value="Fn3-like"/>
    <property type="match status" value="1"/>
</dbReference>
<dbReference type="PANTHER" id="PTHR42721">
    <property type="entry name" value="SUGAR HYDROLASE-RELATED"/>
    <property type="match status" value="1"/>
</dbReference>
<dbReference type="SUPFAM" id="SSF49785">
    <property type="entry name" value="Galactose-binding domain-like"/>
    <property type="match status" value="1"/>
</dbReference>
<dbReference type="CDD" id="cd23343">
    <property type="entry name" value="beta-trefoil_FSCN_BglX-like"/>
    <property type="match status" value="1"/>
</dbReference>
<evidence type="ECO:0000256" key="1">
    <source>
        <dbReference type="ARBA" id="ARBA00005336"/>
    </source>
</evidence>